<accession>A0A9X2WC94</accession>
<sequence length="232" mass="25399">MNNVYLPRAISAVLMLLALQACTSVPLEPEVFPDDPDYAPVSAESLQPPPMANGSLFQARYSFGLYTDQQARRVGDIITVIFDEQYQSSKSAQTKSDKNSTNSIVPNSVMGTVPGWKNLGLDSDTSANRKFNGKGEADRSNSLSGQISVSVAEIMPNGILRIRGEKWLTLSEGEEYIRISGLIRPQDITPDNTVSSSKVADARISFGGRGNLNNATKQGWFDRILNSPWWPL</sequence>
<evidence type="ECO:0000256" key="2">
    <source>
        <dbReference type="ARBA" id="ARBA00004635"/>
    </source>
</evidence>
<evidence type="ECO:0000313" key="13">
    <source>
        <dbReference type="EMBL" id="MCT7357506.1"/>
    </source>
</evidence>
<keyword evidence="9 11" id="KW-0998">Cell outer membrane</keyword>
<feature type="signal peptide" evidence="12">
    <location>
        <begin position="1"/>
        <end position="23"/>
    </location>
</feature>
<reference evidence="13" key="1">
    <citation type="journal article" date="2022" name="Front. Microbiol.">
        <title>Genome-based taxonomic rearrangement of Oceanobacter-related bacteria including the description of Thalassolituus hydrocarbonoclasticus sp. nov. and Thalassolituus pacificus sp. nov. and emended description of the genus Thalassolituus.</title>
        <authorList>
            <person name="Dong C."/>
            <person name="Wei L."/>
            <person name="Wang J."/>
            <person name="Lai Q."/>
            <person name="Huang Z."/>
            <person name="Shao Z."/>
        </authorList>
    </citation>
    <scope>NUCLEOTIDE SEQUENCE</scope>
    <source>
        <strain evidence="13">59MF3M-4</strain>
    </source>
</reference>
<comment type="subcellular location">
    <subcellularLocation>
        <location evidence="11">Cell outer membrane</location>
    </subcellularLocation>
    <subcellularLocation>
        <location evidence="11">Bacterial flagellum basal body</location>
    </subcellularLocation>
    <subcellularLocation>
        <location evidence="2">Membrane</location>
        <topology evidence="2">Lipid-anchor</topology>
    </subcellularLocation>
</comment>
<dbReference type="AlphaFoldDB" id="A0A9X2WC94"/>
<protein>
    <recommendedName>
        <fullName evidence="11">Flagellar L-ring protein</fullName>
    </recommendedName>
    <alternativeName>
        <fullName evidence="11">Basal body L-ring protein</fullName>
    </alternativeName>
</protein>
<evidence type="ECO:0000256" key="9">
    <source>
        <dbReference type="ARBA" id="ARBA00023237"/>
    </source>
</evidence>
<evidence type="ECO:0000256" key="3">
    <source>
        <dbReference type="ARBA" id="ARBA00006929"/>
    </source>
</evidence>
<reference evidence="13" key="2">
    <citation type="submission" date="2022-08" db="EMBL/GenBank/DDBJ databases">
        <authorList>
            <person name="Dong C."/>
        </authorList>
    </citation>
    <scope>NUCLEOTIDE SEQUENCE</scope>
    <source>
        <strain evidence="13">59MF3M-4</strain>
    </source>
</reference>
<keyword evidence="8 11" id="KW-0975">Bacterial flagellum</keyword>
<comment type="function">
    <text evidence="1 11">Assembles around the rod to form the L-ring and probably protects the motor/basal body from shearing forces during rotation.</text>
</comment>
<dbReference type="PANTHER" id="PTHR34933">
    <property type="entry name" value="FLAGELLAR L-RING PROTEIN"/>
    <property type="match status" value="1"/>
</dbReference>
<name>A0A9X2WC94_9GAMM</name>
<dbReference type="NCBIfam" id="NF001304">
    <property type="entry name" value="PRK00249.1-4"/>
    <property type="match status" value="1"/>
</dbReference>
<dbReference type="Proteomes" id="UP001147830">
    <property type="component" value="Unassembled WGS sequence"/>
</dbReference>
<proteinExistence type="inferred from homology"/>
<dbReference type="Pfam" id="PF02107">
    <property type="entry name" value="FlgH"/>
    <property type="match status" value="1"/>
</dbReference>
<evidence type="ECO:0000256" key="5">
    <source>
        <dbReference type="ARBA" id="ARBA00022729"/>
    </source>
</evidence>
<evidence type="ECO:0000256" key="10">
    <source>
        <dbReference type="ARBA" id="ARBA00023288"/>
    </source>
</evidence>
<evidence type="ECO:0000313" key="14">
    <source>
        <dbReference type="Proteomes" id="UP001147830"/>
    </source>
</evidence>
<keyword evidence="7" id="KW-0564">Palmitate</keyword>
<evidence type="ECO:0000256" key="11">
    <source>
        <dbReference type="HAMAP-Rule" id="MF_00415"/>
    </source>
</evidence>
<comment type="caution">
    <text evidence="13">The sequence shown here is derived from an EMBL/GenBank/DDBJ whole genome shotgun (WGS) entry which is preliminary data.</text>
</comment>
<evidence type="ECO:0000256" key="4">
    <source>
        <dbReference type="ARBA" id="ARBA00011439"/>
    </source>
</evidence>
<evidence type="ECO:0000256" key="8">
    <source>
        <dbReference type="ARBA" id="ARBA00023143"/>
    </source>
</evidence>
<evidence type="ECO:0000256" key="6">
    <source>
        <dbReference type="ARBA" id="ARBA00023136"/>
    </source>
</evidence>
<comment type="similarity">
    <text evidence="3 11">Belongs to the FlgH family.</text>
</comment>
<keyword evidence="13" id="KW-0969">Cilium</keyword>
<feature type="chain" id="PRO_5040811088" description="Flagellar L-ring protein" evidence="12">
    <location>
        <begin position="24"/>
        <end position="232"/>
    </location>
</feature>
<dbReference type="PANTHER" id="PTHR34933:SF1">
    <property type="entry name" value="FLAGELLAR L-RING PROTEIN"/>
    <property type="match status" value="1"/>
</dbReference>
<keyword evidence="6 11" id="KW-0472">Membrane</keyword>
<dbReference type="GO" id="GO:0003774">
    <property type="term" value="F:cytoskeletal motor activity"/>
    <property type="evidence" value="ECO:0007669"/>
    <property type="project" value="InterPro"/>
</dbReference>
<dbReference type="GO" id="GO:0009427">
    <property type="term" value="C:bacterial-type flagellum basal body, distal rod, L ring"/>
    <property type="evidence" value="ECO:0007669"/>
    <property type="project" value="InterPro"/>
</dbReference>
<keyword evidence="5 12" id="KW-0732">Signal</keyword>
<dbReference type="GO" id="GO:0009279">
    <property type="term" value="C:cell outer membrane"/>
    <property type="evidence" value="ECO:0007669"/>
    <property type="project" value="UniProtKB-SubCell"/>
</dbReference>
<keyword evidence="13" id="KW-0966">Cell projection</keyword>
<evidence type="ECO:0000256" key="7">
    <source>
        <dbReference type="ARBA" id="ARBA00023139"/>
    </source>
</evidence>
<dbReference type="InterPro" id="IPR000527">
    <property type="entry name" value="Flag_Lring"/>
</dbReference>
<keyword evidence="13" id="KW-0282">Flagellum</keyword>
<dbReference type="GO" id="GO:0071973">
    <property type="term" value="P:bacterial-type flagellum-dependent cell motility"/>
    <property type="evidence" value="ECO:0007669"/>
    <property type="project" value="InterPro"/>
</dbReference>
<keyword evidence="14" id="KW-1185">Reference proteome</keyword>
<dbReference type="PRINTS" id="PR01008">
    <property type="entry name" value="FLGLRINGFLGH"/>
</dbReference>
<organism evidence="13 14">
    <name type="scientific">Thalassolituus pacificus</name>
    <dbReference type="NCBI Taxonomy" id="2975440"/>
    <lineage>
        <taxon>Bacteria</taxon>
        <taxon>Pseudomonadati</taxon>
        <taxon>Pseudomonadota</taxon>
        <taxon>Gammaproteobacteria</taxon>
        <taxon>Oceanospirillales</taxon>
        <taxon>Oceanospirillaceae</taxon>
        <taxon>Thalassolituus</taxon>
    </lineage>
</organism>
<keyword evidence="10" id="KW-0449">Lipoprotein</keyword>
<gene>
    <name evidence="11 13" type="primary">flgH</name>
    <name evidence="13" type="ORF">NYR02_00525</name>
</gene>
<comment type="subunit">
    <text evidence="4 11">The basal body constitutes a major portion of the flagellar organelle and consists of four rings (L,P,S, and M) mounted on a central rod.</text>
</comment>
<dbReference type="EMBL" id="JAOANI010000002">
    <property type="protein sequence ID" value="MCT7357506.1"/>
    <property type="molecule type" value="Genomic_DNA"/>
</dbReference>
<dbReference type="RefSeq" id="WP_260974440.1">
    <property type="nucleotide sequence ID" value="NZ_JAOANI010000002.1"/>
</dbReference>
<evidence type="ECO:0000256" key="1">
    <source>
        <dbReference type="ARBA" id="ARBA00002591"/>
    </source>
</evidence>
<evidence type="ECO:0000256" key="12">
    <source>
        <dbReference type="SAM" id="SignalP"/>
    </source>
</evidence>
<dbReference type="HAMAP" id="MF_00415">
    <property type="entry name" value="FlgH"/>
    <property type="match status" value="1"/>
</dbReference>